<comment type="caution">
    <text evidence="1">The sequence shown here is derived from an EMBL/GenBank/DDBJ whole genome shotgun (WGS) entry which is preliminary data.</text>
</comment>
<sequence>MLKAFSTSRSSSNMAKYSCVLLISNHCLPESLEQYLMRSVR</sequence>
<evidence type="ECO:0000313" key="2">
    <source>
        <dbReference type="Proteomes" id="UP001629113"/>
    </source>
</evidence>
<evidence type="ECO:0000313" key="1">
    <source>
        <dbReference type="EMBL" id="KAL3422943.1"/>
    </source>
</evidence>
<dbReference type="EMBL" id="JBFCZG010000004">
    <property type="protein sequence ID" value="KAL3422943.1"/>
    <property type="molecule type" value="Genomic_DNA"/>
</dbReference>
<accession>A0ABR4PI00</accession>
<organism evidence="1 2">
    <name type="scientific">Phlyctema vagabunda</name>
    <dbReference type="NCBI Taxonomy" id="108571"/>
    <lineage>
        <taxon>Eukaryota</taxon>
        <taxon>Fungi</taxon>
        <taxon>Dikarya</taxon>
        <taxon>Ascomycota</taxon>
        <taxon>Pezizomycotina</taxon>
        <taxon>Leotiomycetes</taxon>
        <taxon>Helotiales</taxon>
        <taxon>Dermateaceae</taxon>
        <taxon>Phlyctema</taxon>
    </lineage>
</organism>
<reference evidence="1 2" key="1">
    <citation type="submission" date="2024-06" db="EMBL/GenBank/DDBJ databases">
        <title>Complete genome of Phlyctema vagabunda strain 19-DSS-EL-015.</title>
        <authorList>
            <person name="Fiorenzani C."/>
        </authorList>
    </citation>
    <scope>NUCLEOTIDE SEQUENCE [LARGE SCALE GENOMIC DNA]</scope>
    <source>
        <strain evidence="1 2">19-DSS-EL-015</strain>
    </source>
</reference>
<gene>
    <name evidence="1" type="ORF">PVAG01_04690</name>
</gene>
<protein>
    <submittedName>
        <fullName evidence="1">Uncharacterized protein</fullName>
    </submittedName>
</protein>
<name>A0ABR4PI00_9HELO</name>
<proteinExistence type="predicted"/>
<keyword evidence="2" id="KW-1185">Reference proteome</keyword>
<dbReference type="Proteomes" id="UP001629113">
    <property type="component" value="Unassembled WGS sequence"/>
</dbReference>